<reference evidence="3 4" key="1">
    <citation type="submission" date="2024-11" db="EMBL/GenBank/DDBJ databases">
        <authorList>
            <person name="Mikucki A.G."/>
            <person name="Kahler C.M."/>
        </authorList>
    </citation>
    <scope>NUCLEOTIDE SEQUENCE [LARGE SCALE GENOMIC DNA]</scope>
    <source>
        <strain evidence="3 4">EXNM717</strain>
    </source>
</reference>
<comment type="similarity">
    <text evidence="1 2">Belongs to the ArsC family.</text>
</comment>
<dbReference type="Proteomes" id="UP001621964">
    <property type="component" value="Unassembled WGS sequence"/>
</dbReference>
<name>A0ABW8Q1K4_9NEIS</name>
<dbReference type="Gene3D" id="3.40.30.10">
    <property type="entry name" value="Glutaredoxin"/>
    <property type="match status" value="1"/>
</dbReference>
<dbReference type="RefSeq" id="WP_009173493.1">
    <property type="nucleotide sequence ID" value="NZ_JBJGEB010000002.1"/>
</dbReference>
<protein>
    <submittedName>
        <fullName evidence="3">Arsenate reductase</fullName>
    </submittedName>
</protein>
<dbReference type="PANTHER" id="PTHR30041:SF8">
    <property type="entry name" value="PROTEIN YFFB"/>
    <property type="match status" value="1"/>
</dbReference>
<dbReference type="InterPro" id="IPR006504">
    <property type="entry name" value="Tscrpt_reg_Spx/MgsR"/>
</dbReference>
<evidence type="ECO:0000256" key="2">
    <source>
        <dbReference type="PROSITE-ProRule" id="PRU01282"/>
    </source>
</evidence>
<dbReference type="InterPro" id="IPR006660">
    <property type="entry name" value="Arsenate_reductase-like"/>
</dbReference>
<evidence type="ECO:0000313" key="4">
    <source>
        <dbReference type="Proteomes" id="UP001621964"/>
    </source>
</evidence>
<dbReference type="NCBIfam" id="TIGR01617">
    <property type="entry name" value="arsC_related"/>
    <property type="match status" value="1"/>
</dbReference>
<dbReference type="EMBL" id="JBJGEB010000002">
    <property type="protein sequence ID" value="MFK7641421.1"/>
    <property type="molecule type" value="Genomic_DNA"/>
</dbReference>
<dbReference type="Pfam" id="PF03960">
    <property type="entry name" value="ArsC"/>
    <property type="match status" value="1"/>
</dbReference>
<organism evidence="3 4">
    <name type="scientific">Neisseria oralis</name>
    <dbReference type="NCBI Taxonomy" id="1107316"/>
    <lineage>
        <taxon>Bacteria</taxon>
        <taxon>Pseudomonadati</taxon>
        <taxon>Pseudomonadota</taxon>
        <taxon>Betaproteobacteria</taxon>
        <taxon>Neisseriales</taxon>
        <taxon>Neisseriaceae</taxon>
        <taxon>Neisseria</taxon>
    </lineage>
</organism>
<dbReference type="InterPro" id="IPR036249">
    <property type="entry name" value="Thioredoxin-like_sf"/>
</dbReference>
<dbReference type="SUPFAM" id="SSF52833">
    <property type="entry name" value="Thioredoxin-like"/>
    <property type="match status" value="1"/>
</dbReference>
<proteinExistence type="inferred from homology"/>
<dbReference type="PROSITE" id="PS51353">
    <property type="entry name" value="ARSC"/>
    <property type="match status" value="1"/>
</dbReference>
<dbReference type="PANTHER" id="PTHR30041">
    <property type="entry name" value="ARSENATE REDUCTASE"/>
    <property type="match status" value="1"/>
</dbReference>
<comment type="caution">
    <text evidence="3">The sequence shown here is derived from an EMBL/GenBank/DDBJ whole genome shotgun (WGS) entry which is preliminary data.</text>
</comment>
<evidence type="ECO:0000256" key="1">
    <source>
        <dbReference type="ARBA" id="ARBA00007198"/>
    </source>
</evidence>
<sequence>MTVIYGIANCDTVKKARAWLAANGLAYEFVDFKKQPPSVGLIESWLTQIPLDALLNKRGTTWRKLTPQQQAEAADPQGAVKLMAEQPSIIKRPVLDKDGGFHVGFSEESYRTLFGR</sequence>
<dbReference type="CDD" id="cd03035">
    <property type="entry name" value="ArsC_Yffb"/>
    <property type="match status" value="1"/>
</dbReference>
<accession>A0ABW8Q1K4</accession>
<gene>
    <name evidence="3" type="ORF">ACI43T_02755</name>
</gene>
<keyword evidence="4" id="KW-1185">Reference proteome</keyword>
<evidence type="ECO:0000313" key="3">
    <source>
        <dbReference type="EMBL" id="MFK7641421.1"/>
    </source>
</evidence>